<evidence type="ECO:0000313" key="2">
    <source>
        <dbReference type="Proteomes" id="UP000023152"/>
    </source>
</evidence>
<gene>
    <name evidence="1" type="ORF">RFI_32661</name>
</gene>
<evidence type="ECO:0000313" key="1">
    <source>
        <dbReference type="EMBL" id="ETO04736.1"/>
    </source>
</evidence>
<dbReference type="EMBL" id="ASPP01028993">
    <property type="protein sequence ID" value="ETO04736.1"/>
    <property type="molecule type" value="Genomic_DNA"/>
</dbReference>
<evidence type="ECO:0008006" key="3">
    <source>
        <dbReference type="Google" id="ProtNLM"/>
    </source>
</evidence>
<dbReference type="Proteomes" id="UP000023152">
    <property type="component" value="Unassembled WGS sequence"/>
</dbReference>
<accession>X6LTN1</accession>
<sequence>MDPNNSSAKQSVHTNTETLFNNLASLPTPLSDGQCVFHKNEILICGGYRNNECYSYHTVTNRYKRICSYPSEVTLLGHTVVKRVNTSNANDITLLSIGGQAEYKPKHTLMMRYVSVWDDKASAIEKDKGKPYNQWVPFTNNEDKVILIGRKQDDYRGARAIIGGSNNNLLFITYRPNNIDLFDLNTFKYVSNSTLPIGNCIWYHCFVSTHKANETEDIQSKKNEHEMLLFCDKMGLLINYHEDNNQFRFCKIRVCSTLRLFSFYTYFYINDFILFFGGHGGVDAVASNKAYRYSVAQNKWMQFEHNLPIGMYGSAGALDEGNAFVHIVGGRDDNDCILSTHIKTNVKKWMNECSAKEKQWIIEEGKKEDIEREIEDIKRVKGEIAAMRYEFNLKKLPVEFVCVYHYCCCYFFALAAVKFKTHTNTSFFHV</sequence>
<keyword evidence="2" id="KW-1185">Reference proteome</keyword>
<reference evidence="1 2" key="1">
    <citation type="journal article" date="2013" name="Curr. Biol.">
        <title>The Genome of the Foraminiferan Reticulomyxa filosa.</title>
        <authorList>
            <person name="Glockner G."/>
            <person name="Hulsmann N."/>
            <person name="Schleicher M."/>
            <person name="Noegel A.A."/>
            <person name="Eichinger L."/>
            <person name="Gallinger C."/>
            <person name="Pawlowski J."/>
            <person name="Sierra R."/>
            <person name="Euteneuer U."/>
            <person name="Pillet L."/>
            <person name="Moustafa A."/>
            <person name="Platzer M."/>
            <person name="Groth M."/>
            <person name="Szafranski K."/>
            <person name="Schliwa M."/>
        </authorList>
    </citation>
    <scope>NUCLEOTIDE SEQUENCE [LARGE SCALE GENOMIC DNA]</scope>
</reference>
<dbReference type="InterPro" id="IPR015915">
    <property type="entry name" value="Kelch-typ_b-propeller"/>
</dbReference>
<comment type="caution">
    <text evidence="1">The sequence shown here is derived from an EMBL/GenBank/DDBJ whole genome shotgun (WGS) entry which is preliminary data.</text>
</comment>
<protein>
    <recommendedName>
        <fullName evidence="3">Kelch motif family protein</fullName>
    </recommendedName>
</protein>
<dbReference type="AlphaFoldDB" id="X6LTN1"/>
<dbReference type="Gene3D" id="2.120.10.80">
    <property type="entry name" value="Kelch-type beta propeller"/>
    <property type="match status" value="2"/>
</dbReference>
<name>X6LTN1_RETFI</name>
<proteinExistence type="predicted"/>
<organism evidence="1 2">
    <name type="scientific">Reticulomyxa filosa</name>
    <dbReference type="NCBI Taxonomy" id="46433"/>
    <lineage>
        <taxon>Eukaryota</taxon>
        <taxon>Sar</taxon>
        <taxon>Rhizaria</taxon>
        <taxon>Retaria</taxon>
        <taxon>Foraminifera</taxon>
        <taxon>Monothalamids</taxon>
        <taxon>Reticulomyxidae</taxon>
        <taxon>Reticulomyxa</taxon>
    </lineage>
</organism>
<dbReference type="SUPFAM" id="SSF117281">
    <property type="entry name" value="Kelch motif"/>
    <property type="match status" value="1"/>
</dbReference>
<dbReference type="OrthoDB" id="432528at2759"/>